<proteinExistence type="predicted"/>
<comment type="caution">
    <text evidence="2">The sequence shown here is derived from an EMBL/GenBank/DDBJ whole genome shotgun (WGS) entry which is preliminary data.</text>
</comment>
<dbReference type="InterPro" id="IPR004919">
    <property type="entry name" value="GmrSD_N"/>
</dbReference>
<evidence type="ECO:0000313" key="3">
    <source>
        <dbReference type="Proteomes" id="UP000054172"/>
    </source>
</evidence>
<evidence type="ECO:0000259" key="1">
    <source>
        <dbReference type="Pfam" id="PF03235"/>
    </source>
</evidence>
<feature type="domain" description="GmrSD restriction endonucleases N-terminal" evidence="1">
    <location>
        <begin position="6"/>
        <end position="139"/>
    </location>
</feature>
<dbReference type="Pfam" id="PF03235">
    <property type="entry name" value="GmrSD_N"/>
    <property type="match status" value="1"/>
</dbReference>
<sequence>MKAVAELLNPHSPYHFLIPSYQRGYRWTREQVGDLLSDILEFACPEGGNAGATTYCLHPLVVKRRKWLQGNGEIEGWEVIDGQQRLSTLLLLIQVLLPGYEMAAGVAPYSLHCLALCELCRVENWVKLREEAQRCYELLEREECELNPERFGKLYQSVMLLEDAQAEERMGRVKGKNGQADRMSLDKNAIGNQTLLNSRQNGALGNALFSTKQQSVLEASAKGQLILPLTLEVFGKLYTKRKDSAGRWKNAWTREDAQIYRARLIELLGGFLRQNLSASSE</sequence>
<dbReference type="EMBL" id="LIIK01000021">
    <property type="protein sequence ID" value="KQM08798.1"/>
    <property type="molecule type" value="Genomic_DNA"/>
</dbReference>
<name>A0A0Q4AXS9_9BACT</name>
<dbReference type="PATRIC" id="fig|1702214.3.peg.2069"/>
<dbReference type="PANTHER" id="PTHR35149">
    <property type="entry name" value="SLL5132 PROTEIN"/>
    <property type="match status" value="1"/>
</dbReference>
<dbReference type="PANTHER" id="PTHR35149:SF2">
    <property type="entry name" value="DUF262 DOMAIN-CONTAINING PROTEIN"/>
    <property type="match status" value="1"/>
</dbReference>
<organism evidence="2 3">
    <name type="scientific">Candidatus [Bacteroides] periocalifornicus</name>
    <dbReference type="NCBI Taxonomy" id="1702214"/>
    <lineage>
        <taxon>Bacteria</taxon>
        <taxon>Pseudomonadati</taxon>
        <taxon>Bacteroidota</taxon>
    </lineage>
</organism>
<evidence type="ECO:0000313" key="2">
    <source>
        <dbReference type="EMBL" id="KQM08798.1"/>
    </source>
</evidence>
<protein>
    <recommendedName>
        <fullName evidence="1">GmrSD restriction endonucleases N-terminal domain-containing protein</fullName>
    </recommendedName>
</protein>
<reference evidence="2" key="1">
    <citation type="submission" date="2015-08" db="EMBL/GenBank/DDBJ databases">
        <title>Candidatus Bacteriodes Periocalifornicus.</title>
        <authorList>
            <person name="McLean J.S."/>
            <person name="Kelley S."/>
        </authorList>
    </citation>
    <scope>NUCLEOTIDE SEQUENCE [LARGE SCALE GENOMIC DNA]</scope>
    <source>
        <strain evidence="2">12B</strain>
    </source>
</reference>
<dbReference type="AlphaFoldDB" id="A0A0Q4AXS9"/>
<dbReference type="Proteomes" id="UP000054172">
    <property type="component" value="Unassembled WGS sequence"/>
</dbReference>
<dbReference type="STRING" id="1702214.AL399_05235"/>
<accession>A0A0Q4AXS9</accession>
<keyword evidence="3" id="KW-1185">Reference proteome</keyword>
<gene>
    <name evidence="2" type="ORF">AL399_05235</name>
</gene>